<dbReference type="PANTHER" id="PTHR30413:SF10">
    <property type="entry name" value="CAPSULE POLYSACCHARIDE EXPORT INNER-MEMBRANE PROTEIN CTRC"/>
    <property type="match status" value="1"/>
</dbReference>
<keyword evidence="6 8" id="KW-1133">Transmembrane helix</keyword>
<dbReference type="EMBL" id="JAOQKE010000026">
    <property type="protein sequence ID" value="MCU6726488.1"/>
    <property type="molecule type" value="Genomic_DNA"/>
</dbReference>
<feature type="domain" description="ABC transmembrane type-2" evidence="9">
    <location>
        <begin position="27"/>
        <end position="251"/>
    </location>
</feature>
<evidence type="ECO:0000256" key="8">
    <source>
        <dbReference type="RuleBase" id="RU361157"/>
    </source>
</evidence>
<name>A0ABT2SPQ2_9FIRM</name>
<accession>A0ABT2SPQ2</accession>
<gene>
    <name evidence="10" type="ORF">OCV47_14350</name>
</gene>
<feature type="transmembrane region" description="Helical" evidence="8">
    <location>
        <begin position="230"/>
        <end position="248"/>
    </location>
</feature>
<evidence type="ECO:0000256" key="7">
    <source>
        <dbReference type="ARBA" id="ARBA00023136"/>
    </source>
</evidence>
<feature type="transmembrane region" description="Helical" evidence="8">
    <location>
        <begin position="143"/>
        <end position="165"/>
    </location>
</feature>
<feature type="transmembrane region" description="Helical" evidence="8">
    <location>
        <begin position="22"/>
        <end position="46"/>
    </location>
</feature>
<dbReference type="PROSITE" id="PS51012">
    <property type="entry name" value="ABC_TM2"/>
    <property type="match status" value="1"/>
</dbReference>
<feature type="transmembrane region" description="Helical" evidence="8">
    <location>
        <begin position="58"/>
        <end position="75"/>
    </location>
</feature>
<evidence type="ECO:0000256" key="3">
    <source>
        <dbReference type="ARBA" id="ARBA00022448"/>
    </source>
</evidence>
<keyword evidence="11" id="KW-1185">Reference proteome</keyword>
<organism evidence="10 11">
    <name type="scientific">Muricoprocola aceti</name>
    <dbReference type="NCBI Taxonomy" id="2981772"/>
    <lineage>
        <taxon>Bacteria</taxon>
        <taxon>Bacillati</taxon>
        <taxon>Bacillota</taxon>
        <taxon>Clostridia</taxon>
        <taxon>Lachnospirales</taxon>
        <taxon>Lachnospiraceae</taxon>
        <taxon>Muricoprocola</taxon>
    </lineage>
</organism>
<keyword evidence="4 8" id="KW-1003">Cell membrane</keyword>
<sequence length="259" mass="30119">MRNKIDIKFVCQFALDDFKTKYAGSLFGFCWAFIQPIVTIIIYWFIFQIGFKSEPVDGIPFIVWLVTGIVPWFFISDAIVNATTGVVDYKYLVKKVVFNVDILPLTKIISGFFIQVFLLIFAMLLCIIYGIAPNIYWLQLVYYIGYMFVLCTGIAYLTSSLQVFFKDTLQFVSIIIQLLFWLTPIVWRIGIMSETIQKVLMMNPFYYIVNGYRDSLIYHKGIMSNTLPMLAYYWIIAIILFVAGVRAYEKLKPHFADVL</sequence>
<evidence type="ECO:0000256" key="4">
    <source>
        <dbReference type="ARBA" id="ARBA00022475"/>
    </source>
</evidence>
<evidence type="ECO:0000259" key="9">
    <source>
        <dbReference type="PROSITE" id="PS51012"/>
    </source>
</evidence>
<dbReference type="InterPro" id="IPR013525">
    <property type="entry name" value="ABC2_TM"/>
</dbReference>
<comment type="subcellular location">
    <subcellularLocation>
        <location evidence="1 8">Cell membrane</location>
        <topology evidence="1 8">Multi-pass membrane protein</topology>
    </subcellularLocation>
</comment>
<dbReference type="Pfam" id="PF01061">
    <property type="entry name" value="ABC2_membrane"/>
    <property type="match status" value="1"/>
</dbReference>
<protein>
    <recommendedName>
        <fullName evidence="8">Transport permease protein</fullName>
    </recommendedName>
</protein>
<evidence type="ECO:0000313" key="10">
    <source>
        <dbReference type="EMBL" id="MCU6726488.1"/>
    </source>
</evidence>
<feature type="transmembrane region" description="Helical" evidence="8">
    <location>
        <begin position="108"/>
        <end position="131"/>
    </location>
</feature>
<evidence type="ECO:0000256" key="1">
    <source>
        <dbReference type="ARBA" id="ARBA00004651"/>
    </source>
</evidence>
<keyword evidence="5 8" id="KW-0812">Transmembrane</keyword>
<dbReference type="Proteomes" id="UP001652338">
    <property type="component" value="Unassembled WGS sequence"/>
</dbReference>
<evidence type="ECO:0000313" key="11">
    <source>
        <dbReference type="Proteomes" id="UP001652338"/>
    </source>
</evidence>
<keyword evidence="3 8" id="KW-0813">Transport</keyword>
<evidence type="ECO:0000256" key="2">
    <source>
        <dbReference type="ARBA" id="ARBA00007783"/>
    </source>
</evidence>
<dbReference type="InterPro" id="IPR047817">
    <property type="entry name" value="ABC2_TM_bact-type"/>
</dbReference>
<reference evidence="10 11" key="1">
    <citation type="journal article" date="2021" name="ISME Commun">
        <title>Automated analysis of genomic sequences facilitates high-throughput and comprehensive description of bacteria.</title>
        <authorList>
            <person name="Hitch T.C.A."/>
        </authorList>
    </citation>
    <scope>NUCLEOTIDE SEQUENCE [LARGE SCALE GENOMIC DNA]</scope>
    <source>
        <strain evidence="10 11">Sanger_29</strain>
    </source>
</reference>
<evidence type="ECO:0000256" key="6">
    <source>
        <dbReference type="ARBA" id="ARBA00022989"/>
    </source>
</evidence>
<comment type="similarity">
    <text evidence="2 8">Belongs to the ABC-2 integral membrane protein family.</text>
</comment>
<dbReference type="PANTHER" id="PTHR30413">
    <property type="entry name" value="INNER MEMBRANE TRANSPORT PERMEASE"/>
    <property type="match status" value="1"/>
</dbReference>
<dbReference type="RefSeq" id="WP_262655741.1">
    <property type="nucleotide sequence ID" value="NZ_JAOQKE010000026.1"/>
</dbReference>
<comment type="caution">
    <text evidence="10">The sequence shown here is derived from an EMBL/GenBank/DDBJ whole genome shotgun (WGS) entry which is preliminary data.</text>
</comment>
<feature type="transmembrane region" description="Helical" evidence="8">
    <location>
        <begin position="171"/>
        <end position="191"/>
    </location>
</feature>
<keyword evidence="7 8" id="KW-0472">Membrane</keyword>
<proteinExistence type="inferred from homology"/>
<evidence type="ECO:0000256" key="5">
    <source>
        <dbReference type="ARBA" id="ARBA00022692"/>
    </source>
</evidence>